<dbReference type="SUPFAM" id="SSF54106">
    <property type="entry name" value="LysM domain"/>
    <property type="match status" value="3"/>
</dbReference>
<feature type="domain" description="HTH araC/xylS-type" evidence="1">
    <location>
        <begin position="564"/>
        <end position="582"/>
    </location>
</feature>
<dbReference type="InterPro" id="IPR028082">
    <property type="entry name" value="Peripla_BP_I"/>
</dbReference>
<name>A0A6L6U627_9FLAO</name>
<dbReference type="InterPro" id="IPR018392">
    <property type="entry name" value="LysM"/>
</dbReference>
<reference evidence="3 4" key="1">
    <citation type="submission" date="2019-12" db="EMBL/GenBank/DDBJ databases">
        <authorList>
            <person name="Li J."/>
        </authorList>
    </citation>
    <scope>NUCLEOTIDE SEQUENCE [LARGE SCALE GENOMIC DNA]</scope>
    <source>
        <strain evidence="3 4">HL2-2</strain>
    </source>
</reference>
<dbReference type="Gene3D" id="3.40.50.2300">
    <property type="match status" value="2"/>
</dbReference>
<keyword evidence="4" id="KW-1185">Reference proteome</keyword>
<dbReference type="PROSITE" id="PS51782">
    <property type="entry name" value="LYSM"/>
    <property type="match status" value="4"/>
</dbReference>
<dbReference type="AlphaFoldDB" id="A0A6L6U627"/>
<dbReference type="Gene3D" id="3.10.350.10">
    <property type="entry name" value="LysM domain"/>
    <property type="match status" value="4"/>
</dbReference>
<sequence>MGIKSNIYMKHILTILLIAFTIGLSAQNYVEHKVQPGETVEIIAKKYLVTPFDIYALNPDAKNNFKTHSVLIIPNSKIKNEPIVENSRELTGYKSHKVKRKETIYSITKQYGISEEELKKANRRLYSENLIKGDKLRIPQYRTIISKQTLSNTVKKYTVQPSEGKWRIAYKFGISVSELEDLNPNMNEVIQPGDTLNVPNIEDTDEKPIEASYGYYEVLPKETFYGLKGKLNLTQEQLEQLNPDLKTSGLKAGMVLKIPQSSETRIAATINSNINTTDLKRNLTNFKTKKIALMMPYQLHKIDVDSVEEAKDRIKNNKLLSIVLDFHVGVLMALDSAKQLGISTNLKVFDTRYHSAITSKLLAENDFSDYDAVIGPMQEESFDRVASALKGDRVPVIAAMNKPKQVYSNVFQTLPEDKLLRKTMLDFIKADSLKVQVVIISDRANKADSEALQKQFPGSKLILSRLDKKNKTKDAFFIYHSELQNVFKPGKTIVFLETDNDSFASSVISMLNGFNVDKTEIILTTLKKGKAFESKDIDNINLSNLKFHYASVHRDYDESKTNGFVKAYRKEYGVTPSKYVARGFDITLDLLMRLASAENLYEASGDTVETEYIENKFRYTTDFFGGYVNQAVYVVKFDDLKVVEAK</sequence>
<feature type="domain" description="LysM" evidence="2">
    <location>
        <begin position="214"/>
        <end position="258"/>
    </location>
</feature>
<gene>
    <name evidence="3" type="ORF">GN138_04385</name>
</gene>
<dbReference type="SMART" id="SM00257">
    <property type="entry name" value="LysM"/>
    <property type="match status" value="4"/>
</dbReference>
<dbReference type="GO" id="GO:0008932">
    <property type="term" value="F:lytic endotransglycosylase activity"/>
    <property type="evidence" value="ECO:0007669"/>
    <property type="project" value="TreeGrafter"/>
</dbReference>
<proteinExistence type="predicted"/>
<evidence type="ECO:0000259" key="1">
    <source>
        <dbReference type="PROSITE" id="PS01124"/>
    </source>
</evidence>
<evidence type="ECO:0000313" key="4">
    <source>
        <dbReference type="Proteomes" id="UP000478208"/>
    </source>
</evidence>
<organism evidence="3 4">
    <name type="scientific">Winogradskyella endarachnes</name>
    <dbReference type="NCBI Taxonomy" id="2681965"/>
    <lineage>
        <taxon>Bacteria</taxon>
        <taxon>Pseudomonadati</taxon>
        <taxon>Bacteroidota</taxon>
        <taxon>Flavobacteriia</taxon>
        <taxon>Flavobacteriales</taxon>
        <taxon>Flavobacteriaceae</taxon>
        <taxon>Winogradskyella</taxon>
    </lineage>
</organism>
<dbReference type="CDD" id="cd00118">
    <property type="entry name" value="LysM"/>
    <property type="match status" value="4"/>
</dbReference>
<dbReference type="PANTHER" id="PTHR33734">
    <property type="entry name" value="LYSM DOMAIN-CONTAINING GPI-ANCHORED PROTEIN 2"/>
    <property type="match status" value="1"/>
</dbReference>
<dbReference type="GO" id="GO:0003700">
    <property type="term" value="F:DNA-binding transcription factor activity"/>
    <property type="evidence" value="ECO:0007669"/>
    <property type="project" value="InterPro"/>
</dbReference>
<comment type="caution">
    <text evidence="3">The sequence shown here is derived from an EMBL/GenBank/DDBJ whole genome shotgun (WGS) entry which is preliminary data.</text>
</comment>
<dbReference type="InterPro" id="IPR018060">
    <property type="entry name" value="HTH_AraC"/>
</dbReference>
<dbReference type="SUPFAM" id="SSF53822">
    <property type="entry name" value="Periplasmic binding protein-like I"/>
    <property type="match status" value="1"/>
</dbReference>
<dbReference type="EMBL" id="WOWS01000001">
    <property type="protein sequence ID" value="MUU77673.1"/>
    <property type="molecule type" value="Genomic_DNA"/>
</dbReference>
<feature type="domain" description="LysM" evidence="2">
    <location>
        <begin position="94"/>
        <end position="138"/>
    </location>
</feature>
<dbReference type="Proteomes" id="UP000478208">
    <property type="component" value="Unassembled WGS sequence"/>
</dbReference>
<accession>A0A6L6U627</accession>
<dbReference type="Pfam" id="PF01476">
    <property type="entry name" value="LysM"/>
    <property type="match status" value="4"/>
</dbReference>
<evidence type="ECO:0000313" key="3">
    <source>
        <dbReference type="EMBL" id="MUU77673.1"/>
    </source>
</evidence>
<dbReference type="PROSITE" id="PS01124">
    <property type="entry name" value="HTH_ARAC_FAMILY_2"/>
    <property type="match status" value="1"/>
</dbReference>
<feature type="domain" description="LysM" evidence="2">
    <location>
        <begin position="30"/>
        <end position="80"/>
    </location>
</feature>
<dbReference type="InterPro" id="IPR036779">
    <property type="entry name" value="LysM_dom_sf"/>
</dbReference>
<dbReference type="PANTHER" id="PTHR33734:SF22">
    <property type="entry name" value="MEMBRANE-BOUND LYTIC MUREIN TRANSGLYCOSYLASE D"/>
    <property type="match status" value="1"/>
</dbReference>
<feature type="domain" description="LysM" evidence="2">
    <location>
        <begin position="155"/>
        <end position="198"/>
    </location>
</feature>
<dbReference type="GO" id="GO:0043565">
    <property type="term" value="F:sequence-specific DNA binding"/>
    <property type="evidence" value="ECO:0007669"/>
    <property type="project" value="InterPro"/>
</dbReference>
<evidence type="ECO:0000259" key="2">
    <source>
        <dbReference type="PROSITE" id="PS51782"/>
    </source>
</evidence>
<protein>
    <submittedName>
        <fullName evidence="3">LysM peptidoglycan-binding domain-containing protein</fullName>
    </submittedName>
</protein>